<dbReference type="RefSeq" id="XP_046114621.1">
    <property type="nucleotide sequence ID" value="XM_046267091.1"/>
</dbReference>
<feature type="transmembrane region" description="Helical" evidence="1">
    <location>
        <begin position="331"/>
        <end position="350"/>
    </location>
</feature>
<dbReference type="EMBL" id="MU251274">
    <property type="protein sequence ID" value="KAG9250697.1"/>
    <property type="molecule type" value="Genomic_DNA"/>
</dbReference>
<feature type="transmembrane region" description="Helical" evidence="1">
    <location>
        <begin position="505"/>
        <end position="527"/>
    </location>
</feature>
<evidence type="ECO:0000256" key="1">
    <source>
        <dbReference type="SAM" id="Phobius"/>
    </source>
</evidence>
<organism evidence="2 3">
    <name type="scientific">Emericellopsis atlantica</name>
    <dbReference type="NCBI Taxonomy" id="2614577"/>
    <lineage>
        <taxon>Eukaryota</taxon>
        <taxon>Fungi</taxon>
        <taxon>Dikarya</taxon>
        <taxon>Ascomycota</taxon>
        <taxon>Pezizomycotina</taxon>
        <taxon>Sordariomycetes</taxon>
        <taxon>Hypocreomycetidae</taxon>
        <taxon>Hypocreales</taxon>
        <taxon>Bionectriaceae</taxon>
        <taxon>Emericellopsis</taxon>
    </lineage>
</organism>
<feature type="transmembrane region" description="Helical" evidence="1">
    <location>
        <begin position="461"/>
        <end position="485"/>
    </location>
</feature>
<dbReference type="OrthoDB" id="3789824at2759"/>
<comment type="caution">
    <text evidence="2">The sequence shown here is derived from an EMBL/GenBank/DDBJ whole genome shotgun (WGS) entry which is preliminary data.</text>
</comment>
<feature type="transmembrane region" description="Helical" evidence="1">
    <location>
        <begin position="253"/>
        <end position="278"/>
    </location>
</feature>
<evidence type="ECO:0000313" key="3">
    <source>
        <dbReference type="Proteomes" id="UP000887229"/>
    </source>
</evidence>
<accession>A0A9P7ZFG3</accession>
<feature type="transmembrane region" description="Helical" evidence="1">
    <location>
        <begin position="211"/>
        <end position="232"/>
    </location>
</feature>
<keyword evidence="3" id="KW-1185">Reference proteome</keyword>
<keyword evidence="1" id="KW-1133">Transmembrane helix</keyword>
<dbReference type="Proteomes" id="UP000887229">
    <property type="component" value="Unassembled WGS sequence"/>
</dbReference>
<proteinExistence type="predicted"/>
<reference evidence="2" key="1">
    <citation type="journal article" date="2021" name="IMA Fungus">
        <title>Genomic characterization of three marine fungi, including Emericellopsis atlantica sp. nov. with signatures of a generalist lifestyle and marine biomass degradation.</title>
        <authorList>
            <person name="Hagestad O.C."/>
            <person name="Hou L."/>
            <person name="Andersen J.H."/>
            <person name="Hansen E.H."/>
            <person name="Altermark B."/>
            <person name="Li C."/>
            <person name="Kuhnert E."/>
            <person name="Cox R.J."/>
            <person name="Crous P.W."/>
            <person name="Spatafora J.W."/>
            <person name="Lail K."/>
            <person name="Amirebrahimi M."/>
            <person name="Lipzen A."/>
            <person name="Pangilinan J."/>
            <person name="Andreopoulos W."/>
            <person name="Hayes R.D."/>
            <person name="Ng V."/>
            <person name="Grigoriev I.V."/>
            <person name="Jackson S.A."/>
            <person name="Sutton T.D.S."/>
            <person name="Dobson A.D.W."/>
            <person name="Rama T."/>
        </authorList>
    </citation>
    <scope>NUCLEOTIDE SEQUENCE</scope>
    <source>
        <strain evidence="2">TS7</strain>
    </source>
</reference>
<name>A0A9P7ZFG3_9HYPO</name>
<feature type="transmembrane region" description="Helical" evidence="1">
    <location>
        <begin position="400"/>
        <end position="417"/>
    </location>
</feature>
<keyword evidence="1" id="KW-0472">Membrane</keyword>
<protein>
    <submittedName>
        <fullName evidence="2">Uncharacterized protein</fullName>
    </submittedName>
</protein>
<keyword evidence="1" id="KW-0812">Transmembrane</keyword>
<dbReference type="AlphaFoldDB" id="A0A9P7ZFG3"/>
<evidence type="ECO:0000313" key="2">
    <source>
        <dbReference type="EMBL" id="KAG9250697.1"/>
    </source>
</evidence>
<gene>
    <name evidence="2" type="ORF">F5Z01DRAFT_753379</name>
</gene>
<sequence>MDVLQVTDQSEPTTNQRLSIIYAPVPSEPTTDQLLQSTIYAPWQYMQIMLHDEADSSGEAFIKFLFISCGGPTCYLNCTDASTIFGDWRATWNCLTLATVSQTRRNVSDSADKELMASIDEEIYDLYGVNMTSFDGTSVLEDLYDCAQASCRNEGDSCDLAFPSIQEALEDSFFSWPLYMGNYFCLGARAEANPDIAGPGIYVALMSQNAIAFYACLVSLCICSRAIIARLTSSYPRLDKSLLRLEKTNFSHATFSFAADFSEAQSFFVITIAIAIIYGDNQDASFNGAHNWLSVNLNRHNAFSLSWYTPIPITITQVVLGLTAMDSIYSLVLSTTAMVLAVVASVLTQSQPDVSRVRDMLTKDKTIVRFPECGNNPSLRAFCGTNGNDGPSIGEIDPPGLPLVWPWLVLLGFLWYFKLRHRLRSMARLQLQHLQQRAQGSTAKTRTLLFLGRMVWLFEAFLIRFALPVTLLILLFMTITVLASIQRDIKDSSSSGSNLSWTLGQVVALLVWVPVLSKYFYTLIFGVENGFQIRLSKSYTVRKDVERYVAVDTTRDPSSGGLELS</sequence>
<dbReference type="GeneID" id="70297994"/>